<dbReference type="Pfam" id="PF00069">
    <property type="entry name" value="Pkinase"/>
    <property type="match status" value="1"/>
</dbReference>
<dbReference type="SUPFAM" id="SSF56112">
    <property type="entry name" value="Protein kinase-like (PK-like)"/>
    <property type="match status" value="1"/>
</dbReference>
<dbReference type="InterPro" id="IPR000719">
    <property type="entry name" value="Prot_kinase_dom"/>
</dbReference>
<sequence length="451" mass="51154">MNPEKQNNMPIESLGYYSMDMEQKTPEEREIILDQMLEAVFSSEAAVKINEGNNGVILELDTTDLPAEVRDYFLTDLEDEGDDDDKIAVKLLKIYTGTEGRKEYELQKKARNILKAEDIEGVKVPKPRKFRELEINNDDVAKHLESLGVKIGKDRIVEIIAMDLVAGQDLATIMYEAYVKNHEADFKAMYPDLELESYLEQINIDALIDLVHKMSGIKSKYNNLDNSPAAVQERAQIAKAISQGIAYKSVLDKKHASGLLEAVNALHAQGLYHRDLHPRNVMVDNDGNLEIIDFGLAKEIDPKNSLEVKSVYVAGPESSYLSDQGIINIAQQLAKTEADLKVEQRISRLGDPETLLNRLAARKPEIWQDFIKDINDNQDIGRILGLYENKFGGTNDHKVRVALLLEISKQNKKSEVIDFLKATIEKENERKKEYRSDFLINQYQSLLDFLS</sequence>
<evidence type="ECO:0000313" key="2">
    <source>
        <dbReference type="EMBL" id="PIS05669.1"/>
    </source>
</evidence>
<dbReference type="GO" id="GO:0005524">
    <property type="term" value="F:ATP binding"/>
    <property type="evidence" value="ECO:0007669"/>
    <property type="project" value="InterPro"/>
</dbReference>
<dbReference type="PANTHER" id="PTHR44167:SF24">
    <property type="entry name" value="SERINE_THREONINE-PROTEIN KINASE CHK2"/>
    <property type="match status" value="1"/>
</dbReference>
<comment type="caution">
    <text evidence="2">The sequence shown here is derived from an EMBL/GenBank/DDBJ whole genome shotgun (WGS) entry which is preliminary data.</text>
</comment>
<dbReference type="Gene3D" id="1.10.510.10">
    <property type="entry name" value="Transferase(Phosphotransferase) domain 1"/>
    <property type="match status" value="1"/>
</dbReference>
<dbReference type="PANTHER" id="PTHR44167">
    <property type="entry name" value="OVARIAN-SPECIFIC SERINE/THREONINE-PROTEIN KINASE LOK-RELATED"/>
    <property type="match status" value="1"/>
</dbReference>
<dbReference type="PROSITE" id="PS50011">
    <property type="entry name" value="PROTEIN_KINASE_DOM"/>
    <property type="match status" value="1"/>
</dbReference>
<evidence type="ECO:0000259" key="1">
    <source>
        <dbReference type="PROSITE" id="PS50011"/>
    </source>
</evidence>
<gene>
    <name evidence="2" type="ORF">COT80_02770</name>
</gene>
<dbReference type="Proteomes" id="UP000229056">
    <property type="component" value="Unassembled WGS sequence"/>
</dbReference>
<dbReference type="AlphaFoldDB" id="A0A2H0W2T4"/>
<dbReference type="EMBL" id="PEZY01000012">
    <property type="protein sequence ID" value="PIS05669.1"/>
    <property type="molecule type" value="Genomic_DNA"/>
</dbReference>
<reference evidence="3" key="1">
    <citation type="submission" date="2017-09" db="EMBL/GenBank/DDBJ databases">
        <title>Depth-based differentiation of microbial function through sediment-hosted aquifers and enrichment of novel symbionts in the deep terrestrial subsurface.</title>
        <authorList>
            <person name="Probst A.J."/>
            <person name="Ladd B."/>
            <person name="Jarett J.K."/>
            <person name="Geller-Mcgrath D.E."/>
            <person name="Sieber C.M.K."/>
            <person name="Emerson J.B."/>
            <person name="Anantharaman K."/>
            <person name="Thomas B.C."/>
            <person name="Malmstrom R."/>
            <person name="Stieglmeier M."/>
            <person name="Klingl A."/>
            <person name="Woyke T."/>
            <person name="Ryan C.M."/>
            <person name="Banfield J.F."/>
        </authorList>
    </citation>
    <scope>NUCLEOTIDE SEQUENCE [LARGE SCALE GENOMIC DNA]</scope>
</reference>
<proteinExistence type="predicted"/>
<accession>A0A2H0W2T4</accession>
<dbReference type="GO" id="GO:0004674">
    <property type="term" value="F:protein serine/threonine kinase activity"/>
    <property type="evidence" value="ECO:0007669"/>
    <property type="project" value="TreeGrafter"/>
</dbReference>
<organism evidence="2 3">
    <name type="scientific">Candidatus Buchananbacteria bacterium CG10_big_fil_rev_8_21_14_0_10_33_19</name>
    <dbReference type="NCBI Taxonomy" id="1974525"/>
    <lineage>
        <taxon>Bacteria</taxon>
        <taxon>Candidatus Buchananiibacteriota</taxon>
    </lineage>
</organism>
<feature type="domain" description="Protein kinase" evidence="1">
    <location>
        <begin position="43"/>
        <end position="447"/>
    </location>
</feature>
<protein>
    <recommendedName>
        <fullName evidence="1">Protein kinase domain-containing protein</fullName>
    </recommendedName>
</protein>
<evidence type="ECO:0000313" key="3">
    <source>
        <dbReference type="Proteomes" id="UP000229056"/>
    </source>
</evidence>
<name>A0A2H0W2T4_9BACT</name>
<dbReference type="GO" id="GO:0005737">
    <property type="term" value="C:cytoplasm"/>
    <property type="evidence" value="ECO:0007669"/>
    <property type="project" value="TreeGrafter"/>
</dbReference>
<dbReference type="InterPro" id="IPR011009">
    <property type="entry name" value="Kinase-like_dom_sf"/>
</dbReference>